<feature type="region of interest" description="Disordered" evidence="3">
    <location>
        <begin position="295"/>
        <end position="364"/>
    </location>
</feature>
<reference evidence="5" key="1">
    <citation type="journal article" date="2021" name="Sci. Rep.">
        <title>Diploid genomic architecture of Nitzschia inconspicua, an elite biomass production diatom.</title>
        <authorList>
            <person name="Oliver A."/>
            <person name="Podell S."/>
            <person name="Pinowska A."/>
            <person name="Traller J.C."/>
            <person name="Smith S.R."/>
            <person name="McClure R."/>
            <person name="Beliaev A."/>
            <person name="Bohutskyi P."/>
            <person name="Hill E.A."/>
            <person name="Rabines A."/>
            <person name="Zheng H."/>
            <person name="Allen L.Z."/>
            <person name="Kuo A."/>
            <person name="Grigoriev I.V."/>
            <person name="Allen A.E."/>
            <person name="Hazlebeck D."/>
            <person name="Allen E.E."/>
        </authorList>
    </citation>
    <scope>NUCLEOTIDE SEQUENCE</scope>
    <source>
        <strain evidence="5">Hildebrandi</strain>
    </source>
</reference>
<name>A0A9K3KT75_9STRA</name>
<feature type="compositionally biased region" description="Basic and acidic residues" evidence="3">
    <location>
        <begin position="295"/>
        <end position="307"/>
    </location>
</feature>
<sequence>MSDDRLDNDNDSVTTNQRNTSSNNTSSNSNDANENEKKSNDRKQETPDRKVAGTVQQRVEYFQARQNEAEARRLQEEELFNSRTRSPPTPQHIPEVEDAKRNTDEADDSAALSPSIHVPSLVHEFEDKSNNKQSYLIQPAVPTQQHRLHDPRGLFGTRQETSGNPQVQPQNAKDLVDNVDDDNVDADISPQHKTVDDMILEADQLLTSRSNSLEGLFRKVDQNLNSVQKTIVSFDSSGSDYSQHRNNTSMLERELKQAEQQYARAGLELIARQLDLNEEEVLIVLESEAADAESMERTKAMMARDDVVPSSSNYENRDKPNTKRTLPGPPTKNGLIVRSFPSPPAPSSRKGKTTDPHDKKSGDDKFDIVHKQAFFEVPVEVTDNGGLKLTPKMADLTMMTTIPPSRLGGAWSGSLAGKSSIGAATESSGSAILEYKASRWTRLSMGLTRGFQREHNLLTIGCKMLSRGGSHLGIGLYHHPTNWETAWKIDHWLWSCSYRHSFANSRWYFFSQLSRRQDVLLILSNNKLSGRVGWNLRKASQLMLRLDARPRLSEYRKAHLYCEWKNGVWQTGLSLIQSLHSQVATVGLGWRILGSRGIQWIFSWNRGNATINIPVLISKELTNASFGHVLYVSLVSYIIQESVGEMWGWVGQTITGTAAETSPETNNVLVGRHSNPEKLRKDAETQRELMTRQAKRKMKIEQEKDGLVIQEAVYQVKDGDKVDVTAQLQFWVTHSTLTLPARPKSELLGFYNVGVSSQKPEPTTIDKTSATWSWSDVWSDLLGIKNTRSVLGDKHEKSLPIPELTIRYTFKQRSYRITIKDRDELRLPSPQATVEE</sequence>
<feature type="compositionally biased region" description="Low complexity" evidence="3">
    <location>
        <begin position="19"/>
        <end position="32"/>
    </location>
</feature>
<feature type="domain" description="DnaJ-like protein C11 C-terminal" evidence="4">
    <location>
        <begin position="677"/>
        <end position="828"/>
    </location>
</feature>
<protein>
    <recommendedName>
        <fullName evidence="4">DnaJ-like protein C11 C-terminal domain-containing protein</fullName>
    </recommendedName>
</protein>
<dbReference type="Proteomes" id="UP000693970">
    <property type="component" value="Unassembled WGS sequence"/>
</dbReference>
<keyword evidence="2" id="KW-0175">Coiled coil</keyword>
<dbReference type="InterPro" id="IPR024586">
    <property type="entry name" value="DnaJ-like_C11_C"/>
</dbReference>
<comment type="caution">
    <text evidence="5">The sequence shown here is derived from an EMBL/GenBank/DDBJ whole genome shotgun (WGS) entry which is preliminary data.</text>
</comment>
<evidence type="ECO:0000256" key="1">
    <source>
        <dbReference type="ARBA" id="ARBA00023186"/>
    </source>
</evidence>
<evidence type="ECO:0000256" key="3">
    <source>
        <dbReference type="SAM" id="MobiDB-lite"/>
    </source>
</evidence>
<dbReference type="InterPro" id="IPR052243">
    <property type="entry name" value="Mito_inner_membrane_organizer"/>
</dbReference>
<dbReference type="GO" id="GO:0005739">
    <property type="term" value="C:mitochondrion"/>
    <property type="evidence" value="ECO:0007669"/>
    <property type="project" value="GOC"/>
</dbReference>
<keyword evidence="6" id="KW-1185">Reference proteome</keyword>
<organism evidence="5 6">
    <name type="scientific">Nitzschia inconspicua</name>
    <dbReference type="NCBI Taxonomy" id="303405"/>
    <lineage>
        <taxon>Eukaryota</taxon>
        <taxon>Sar</taxon>
        <taxon>Stramenopiles</taxon>
        <taxon>Ochrophyta</taxon>
        <taxon>Bacillariophyta</taxon>
        <taxon>Bacillariophyceae</taxon>
        <taxon>Bacillariophycidae</taxon>
        <taxon>Bacillariales</taxon>
        <taxon>Bacillariaceae</taxon>
        <taxon>Nitzschia</taxon>
    </lineage>
</organism>
<gene>
    <name evidence="5" type="ORF">IV203_012042</name>
</gene>
<feature type="coiled-coil region" evidence="2">
    <location>
        <begin position="241"/>
        <end position="268"/>
    </location>
</feature>
<evidence type="ECO:0000256" key="2">
    <source>
        <dbReference type="SAM" id="Coils"/>
    </source>
</evidence>
<dbReference type="PANTHER" id="PTHR44157:SF1">
    <property type="entry name" value="DNAJ HOMOLOG SUBFAMILY C MEMBER 11"/>
    <property type="match status" value="1"/>
</dbReference>
<proteinExistence type="predicted"/>
<dbReference type="PANTHER" id="PTHR44157">
    <property type="entry name" value="DNAJ HOMOLOG SUBFAMILY C MEMBER 11"/>
    <property type="match status" value="1"/>
</dbReference>
<accession>A0A9K3KT75</accession>
<dbReference type="AlphaFoldDB" id="A0A9K3KT75"/>
<reference evidence="5" key="2">
    <citation type="submission" date="2021-04" db="EMBL/GenBank/DDBJ databases">
        <authorList>
            <person name="Podell S."/>
        </authorList>
    </citation>
    <scope>NUCLEOTIDE SEQUENCE</scope>
    <source>
        <strain evidence="5">Hildebrandi</strain>
    </source>
</reference>
<keyword evidence="1" id="KW-0143">Chaperone</keyword>
<feature type="region of interest" description="Disordered" evidence="3">
    <location>
        <begin position="139"/>
        <end position="171"/>
    </location>
</feature>
<evidence type="ECO:0000313" key="5">
    <source>
        <dbReference type="EMBL" id="KAG7349445.1"/>
    </source>
</evidence>
<dbReference type="GO" id="GO:0042407">
    <property type="term" value="P:cristae formation"/>
    <property type="evidence" value="ECO:0007669"/>
    <property type="project" value="TreeGrafter"/>
</dbReference>
<evidence type="ECO:0000259" key="4">
    <source>
        <dbReference type="Pfam" id="PF11875"/>
    </source>
</evidence>
<feature type="compositionally biased region" description="Polar residues" evidence="3">
    <location>
        <begin position="158"/>
        <end position="170"/>
    </location>
</feature>
<feature type="region of interest" description="Disordered" evidence="3">
    <location>
        <begin position="1"/>
        <end position="114"/>
    </location>
</feature>
<feature type="compositionally biased region" description="Basic and acidic residues" evidence="3">
    <location>
        <begin position="94"/>
        <end position="104"/>
    </location>
</feature>
<feature type="compositionally biased region" description="Basic and acidic residues" evidence="3">
    <location>
        <begin position="34"/>
        <end position="51"/>
    </location>
</feature>
<evidence type="ECO:0000313" key="6">
    <source>
        <dbReference type="Proteomes" id="UP000693970"/>
    </source>
</evidence>
<feature type="compositionally biased region" description="Basic and acidic residues" evidence="3">
    <location>
        <begin position="352"/>
        <end position="364"/>
    </location>
</feature>
<dbReference type="EMBL" id="JAGRRH010000019">
    <property type="protein sequence ID" value="KAG7349445.1"/>
    <property type="molecule type" value="Genomic_DNA"/>
</dbReference>
<dbReference type="Pfam" id="PF11875">
    <property type="entry name" value="DnaJ-like_C11_C"/>
    <property type="match status" value="1"/>
</dbReference>
<dbReference type="OrthoDB" id="47077at2759"/>
<feature type="compositionally biased region" description="Basic and acidic residues" evidence="3">
    <location>
        <begin position="67"/>
        <end position="76"/>
    </location>
</feature>